<accession>A0A0N0PDA1</accession>
<dbReference type="STRING" id="76193.A0A0N0PDA1"/>
<dbReference type="FunFam" id="3.60.20.10:FF:000054">
    <property type="entry name" value="Proteasome subunit alpha type"/>
    <property type="match status" value="1"/>
</dbReference>
<dbReference type="PROSITE" id="PS51475">
    <property type="entry name" value="PROTEASOME_ALPHA_2"/>
    <property type="match status" value="1"/>
</dbReference>
<dbReference type="SUPFAM" id="SSF56235">
    <property type="entry name" value="N-terminal nucleophile aminohydrolases (Ntn hydrolases)"/>
    <property type="match status" value="2"/>
</dbReference>
<comment type="similarity">
    <text evidence="8">Belongs to the peptidase T1A family.</text>
</comment>
<dbReference type="AlphaFoldDB" id="A0A0N0PDA1"/>
<dbReference type="GO" id="GO:0043161">
    <property type="term" value="P:proteasome-mediated ubiquitin-dependent protein catabolic process"/>
    <property type="evidence" value="ECO:0007669"/>
    <property type="project" value="InterPro"/>
</dbReference>
<comment type="function">
    <text evidence="1">The proteasome is a multicatalytic proteinase complex which is characterized by its ability to cleave peptides with Arg, Phe, Tyr, Leu, and Glu adjacent to the leaving group at neutral or slightly basic pH. The proteasome has an ATP-dependent proteolytic activity.</text>
</comment>
<dbReference type="Pfam" id="PF10584">
    <property type="entry name" value="Proteasome_A_N"/>
    <property type="match status" value="1"/>
</dbReference>
<dbReference type="InterPro" id="IPR000426">
    <property type="entry name" value="Proteasome_asu_N"/>
</dbReference>
<keyword evidence="6 8" id="KW-0647">Proteasome</keyword>
<evidence type="ECO:0000256" key="8">
    <source>
        <dbReference type="PROSITE-ProRule" id="PRU00808"/>
    </source>
</evidence>
<keyword evidence="7" id="KW-0539">Nucleus</keyword>
<sequence>MGYLRKQRRRKSRIQRGSCGAPLCPAPWAVISPYPNAATEIYTILMFLTRSEYDRGVNTFSPEGRLFQVEYAIEAIKLGSTAIGICTSEGVVLAVEKRITSPLMEPTTIEKIVEVDRHIACAVSGLMADSRTLVERARVECQNHWFVYNERMSVESCAQAVSNLAIQFGDSDDDSGTAMSRPFGVAVMFAGIDEKGPQLFHMDPSGTFVQYDAKAIGSGSEGAQQSLKIQSAILEICGIDEKGPQLFHMDPSGTFVQYDAKAIGSGSEGAQQSLKEVYHKSMTLKEAIKSALTILKQVMEEKLSENNVEVVTMTPGAMFHMFTREQLSELIMAIPELQWSESSSRNTIQNLSKLRLERETC</sequence>
<dbReference type="Proteomes" id="UP000053240">
    <property type="component" value="Unassembled WGS sequence"/>
</dbReference>
<dbReference type="EMBL" id="KQ460417">
    <property type="protein sequence ID" value="KPJ14868.1"/>
    <property type="molecule type" value="Genomic_DNA"/>
</dbReference>
<dbReference type="FunCoup" id="A0A0N0PDA1">
    <property type="interactions" value="1381"/>
</dbReference>
<feature type="domain" description="Proteasome alpha-type subunits" evidence="9">
    <location>
        <begin position="53"/>
        <end position="75"/>
    </location>
</feature>
<dbReference type="InterPro" id="IPR001353">
    <property type="entry name" value="Proteasome_sua/b"/>
</dbReference>
<organism evidence="10 11">
    <name type="scientific">Papilio machaon</name>
    <name type="common">Old World swallowtail butterfly</name>
    <dbReference type="NCBI Taxonomy" id="76193"/>
    <lineage>
        <taxon>Eukaryota</taxon>
        <taxon>Metazoa</taxon>
        <taxon>Ecdysozoa</taxon>
        <taxon>Arthropoda</taxon>
        <taxon>Hexapoda</taxon>
        <taxon>Insecta</taxon>
        <taxon>Pterygota</taxon>
        <taxon>Neoptera</taxon>
        <taxon>Endopterygota</taxon>
        <taxon>Lepidoptera</taxon>
        <taxon>Glossata</taxon>
        <taxon>Ditrysia</taxon>
        <taxon>Papilionoidea</taxon>
        <taxon>Papilionidae</taxon>
        <taxon>Papilioninae</taxon>
        <taxon>Papilio</taxon>
    </lineage>
</organism>
<evidence type="ECO:0000256" key="2">
    <source>
        <dbReference type="ARBA" id="ARBA00004123"/>
    </source>
</evidence>
<evidence type="ECO:0000256" key="6">
    <source>
        <dbReference type="ARBA" id="ARBA00022942"/>
    </source>
</evidence>
<dbReference type="PROSITE" id="PS00388">
    <property type="entry name" value="PROTEASOME_ALPHA_1"/>
    <property type="match status" value="1"/>
</dbReference>
<dbReference type="InterPro" id="IPR029055">
    <property type="entry name" value="Ntn_hydrolases_N"/>
</dbReference>
<dbReference type="CDD" id="cd03753">
    <property type="entry name" value="proteasome_alpha_type_5"/>
    <property type="match status" value="1"/>
</dbReference>
<dbReference type="InterPro" id="IPR023332">
    <property type="entry name" value="Proteasome_alpha-type"/>
</dbReference>
<keyword evidence="11" id="KW-1185">Reference proteome</keyword>
<dbReference type="InterPro" id="IPR050115">
    <property type="entry name" value="Proteasome_alpha"/>
</dbReference>
<evidence type="ECO:0000313" key="10">
    <source>
        <dbReference type="EMBL" id="KPJ14868.1"/>
    </source>
</evidence>
<dbReference type="InParanoid" id="A0A0N0PDA1"/>
<dbReference type="PANTHER" id="PTHR11599">
    <property type="entry name" value="PROTEASOME SUBUNIT ALPHA/BETA"/>
    <property type="match status" value="1"/>
</dbReference>
<evidence type="ECO:0000313" key="11">
    <source>
        <dbReference type="Proteomes" id="UP000053240"/>
    </source>
</evidence>
<gene>
    <name evidence="10" type="ORF">RR48_03124</name>
</gene>
<evidence type="ECO:0000256" key="3">
    <source>
        <dbReference type="ARBA" id="ARBA00004496"/>
    </source>
</evidence>
<dbReference type="GO" id="GO:0019773">
    <property type="term" value="C:proteasome core complex, alpha-subunit complex"/>
    <property type="evidence" value="ECO:0007669"/>
    <property type="project" value="UniProtKB-UniRule"/>
</dbReference>
<evidence type="ECO:0000256" key="4">
    <source>
        <dbReference type="ARBA" id="ARBA00021343"/>
    </source>
</evidence>
<dbReference type="InterPro" id="IPR033812">
    <property type="entry name" value="Proteasome_alpha_type_5"/>
</dbReference>
<proteinExistence type="inferred from homology"/>
<keyword evidence="5" id="KW-0963">Cytoplasm</keyword>
<evidence type="ECO:0000256" key="5">
    <source>
        <dbReference type="ARBA" id="ARBA00022490"/>
    </source>
</evidence>
<dbReference type="GO" id="GO:0005737">
    <property type="term" value="C:cytoplasm"/>
    <property type="evidence" value="ECO:0007669"/>
    <property type="project" value="UniProtKB-SubCell"/>
</dbReference>
<evidence type="ECO:0000256" key="7">
    <source>
        <dbReference type="ARBA" id="ARBA00023242"/>
    </source>
</evidence>
<protein>
    <recommendedName>
        <fullName evidence="4">Proteasome subunit alpha type-5</fullName>
    </recommendedName>
</protein>
<name>A0A0N0PDA1_PAPMA</name>
<dbReference type="Gene3D" id="3.60.20.10">
    <property type="entry name" value="Glutamine Phosphoribosylpyrophosphate, subunit 1, domain 1"/>
    <property type="match status" value="2"/>
</dbReference>
<dbReference type="Pfam" id="PF00227">
    <property type="entry name" value="Proteasome"/>
    <property type="match status" value="2"/>
</dbReference>
<reference evidence="10 11" key="1">
    <citation type="journal article" date="2015" name="Nat. Commun.">
        <title>Outbred genome sequencing and CRISPR/Cas9 gene editing in butterflies.</title>
        <authorList>
            <person name="Li X."/>
            <person name="Fan D."/>
            <person name="Zhang W."/>
            <person name="Liu G."/>
            <person name="Zhang L."/>
            <person name="Zhao L."/>
            <person name="Fang X."/>
            <person name="Chen L."/>
            <person name="Dong Y."/>
            <person name="Chen Y."/>
            <person name="Ding Y."/>
            <person name="Zhao R."/>
            <person name="Feng M."/>
            <person name="Zhu Y."/>
            <person name="Feng Y."/>
            <person name="Jiang X."/>
            <person name="Zhu D."/>
            <person name="Xiang H."/>
            <person name="Feng X."/>
            <person name="Li S."/>
            <person name="Wang J."/>
            <person name="Zhang G."/>
            <person name="Kronforst M.R."/>
            <person name="Wang W."/>
        </authorList>
    </citation>
    <scope>NUCLEOTIDE SEQUENCE [LARGE SCALE GENOMIC DNA]</scope>
    <source>
        <strain evidence="10">Ya'a_city_454_Pm</strain>
        <tissue evidence="10">Whole body</tissue>
    </source>
</reference>
<evidence type="ECO:0000259" key="9">
    <source>
        <dbReference type="PROSITE" id="PS00388"/>
    </source>
</evidence>
<comment type="subcellular location">
    <subcellularLocation>
        <location evidence="3">Cytoplasm</location>
    </subcellularLocation>
    <subcellularLocation>
        <location evidence="2">Nucleus</location>
    </subcellularLocation>
</comment>
<dbReference type="SMART" id="SM00948">
    <property type="entry name" value="Proteasome_A_N"/>
    <property type="match status" value="1"/>
</dbReference>
<dbReference type="GO" id="GO:0005634">
    <property type="term" value="C:nucleus"/>
    <property type="evidence" value="ECO:0007669"/>
    <property type="project" value="UniProtKB-SubCell"/>
</dbReference>
<evidence type="ECO:0000256" key="1">
    <source>
        <dbReference type="ARBA" id="ARBA00002000"/>
    </source>
</evidence>